<feature type="domain" description="VOC" evidence="1">
    <location>
        <begin position="2"/>
        <end position="126"/>
    </location>
</feature>
<dbReference type="InterPro" id="IPR029068">
    <property type="entry name" value="Glyas_Bleomycin-R_OHBP_Dase"/>
</dbReference>
<reference evidence="2 3" key="1">
    <citation type="submission" date="2019-11" db="EMBL/GenBank/DDBJ databases">
        <title>Novel species isolated from a subtropical stream in China.</title>
        <authorList>
            <person name="Lu H."/>
        </authorList>
    </citation>
    <scope>NUCLEOTIDE SEQUENCE [LARGE SCALE GENOMIC DNA]</scope>
    <source>
        <strain evidence="2 3">FT80W</strain>
    </source>
</reference>
<accession>A0A6I2KWR5</accession>
<keyword evidence="3" id="KW-1185">Reference proteome</keyword>
<gene>
    <name evidence="2" type="ORF">GJ699_05575</name>
</gene>
<dbReference type="PANTHER" id="PTHR36503:SF3">
    <property type="entry name" value="BLR0126 PROTEIN"/>
    <property type="match status" value="1"/>
</dbReference>
<evidence type="ECO:0000313" key="3">
    <source>
        <dbReference type="Proteomes" id="UP000433309"/>
    </source>
</evidence>
<name>A0A6I2KWR5_9BURK</name>
<dbReference type="InterPro" id="IPR004360">
    <property type="entry name" value="Glyas_Fos-R_dOase_dom"/>
</dbReference>
<dbReference type="Proteomes" id="UP000433309">
    <property type="component" value="Unassembled WGS sequence"/>
</dbReference>
<organism evidence="2 3">
    <name type="scientific">Duganella guangzhouensis</name>
    <dbReference type="NCBI Taxonomy" id="2666084"/>
    <lineage>
        <taxon>Bacteria</taxon>
        <taxon>Pseudomonadati</taxon>
        <taxon>Pseudomonadota</taxon>
        <taxon>Betaproteobacteria</taxon>
        <taxon>Burkholderiales</taxon>
        <taxon>Oxalobacteraceae</taxon>
        <taxon>Telluria group</taxon>
        <taxon>Duganella</taxon>
    </lineage>
</organism>
<evidence type="ECO:0000313" key="2">
    <source>
        <dbReference type="EMBL" id="MRW89447.1"/>
    </source>
</evidence>
<dbReference type="PROSITE" id="PS51819">
    <property type="entry name" value="VOC"/>
    <property type="match status" value="1"/>
</dbReference>
<dbReference type="PANTHER" id="PTHR36503">
    <property type="entry name" value="BLR2520 PROTEIN"/>
    <property type="match status" value="1"/>
</dbReference>
<dbReference type="RefSeq" id="WP_154373893.1">
    <property type="nucleotide sequence ID" value="NZ_WKJK01000002.1"/>
</dbReference>
<evidence type="ECO:0000259" key="1">
    <source>
        <dbReference type="PROSITE" id="PS51819"/>
    </source>
</evidence>
<dbReference type="Pfam" id="PF00903">
    <property type="entry name" value="Glyoxalase"/>
    <property type="match status" value="1"/>
</dbReference>
<dbReference type="Gene3D" id="3.10.180.10">
    <property type="entry name" value="2,3-Dihydroxybiphenyl 1,2-Dioxygenase, domain 1"/>
    <property type="match status" value="1"/>
</dbReference>
<comment type="caution">
    <text evidence="2">The sequence shown here is derived from an EMBL/GenBank/DDBJ whole genome shotgun (WGS) entry which is preliminary data.</text>
</comment>
<dbReference type="AlphaFoldDB" id="A0A6I2KWR5"/>
<protein>
    <submittedName>
        <fullName evidence="2">VOC family protein</fullName>
    </submittedName>
</protein>
<proteinExistence type="predicted"/>
<dbReference type="EMBL" id="WKJK01000002">
    <property type="protein sequence ID" value="MRW89447.1"/>
    <property type="molecule type" value="Genomic_DNA"/>
</dbReference>
<sequence length="132" mass="14341">MSLKHLSAISLFVEDLPAARVFYVDVFDVPVVYEDDNCAVVKFDSVLINLLQVAHAPEIIAPGVVAPRDAGSRFQISIWVPDVDAVAAHLAKRGVTILQGPIDRAWGMRTLNFVDPAGHSWEVAQQIPAPVS</sequence>
<dbReference type="SUPFAM" id="SSF54593">
    <property type="entry name" value="Glyoxalase/Bleomycin resistance protein/Dihydroxybiphenyl dioxygenase"/>
    <property type="match status" value="1"/>
</dbReference>
<dbReference type="InterPro" id="IPR037523">
    <property type="entry name" value="VOC_core"/>
</dbReference>